<keyword evidence="1" id="KW-0812">Transmembrane</keyword>
<evidence type="ECO:0000313" key="3">
    <source>
        <dbReference type="Proteomes" id="UP001254813"/>
    </source>
</evidence>
<gene>
    <name evidence="2" type="ORF">NDI79_08385</name>
</gene>
<organism evidence="2 3">
    <name type="scientific">Halogeometricum luteum</name>
    <dbReference type="NCBI Taxonomy" id="2950537"/>
    <lineage>
        <taxon>Archaea</taxon>
        <taxon>Methanobacteriati</taxon>
        <taxon>Methanobacteriota</taxon>
        <taxon>Stenosarchaea group</taxon>
        <taxon>Halobacteria</taxon>
        <taxon>Halobacteriales</taxon>
        <taxon>Haloferacaceae</taxon>
        <taxon>Halogeometricum</taxon>
    </lineage>
</organism>
<dbReference type="RefSeq" id="WP_310928032.1">
    <property type="nucleotide sequence ID" value="NZ_JAMQOQ010000002.1"/>
</dbReference>
<accession>A0ABU2G079</accession>
<keyword evidence="1" id="KW-1133">Transmembrane helix</keyword>
<name>A0ABU2G079_9EURY</name>
<feature type="transmembrane region" description="Helical" evidence="1">
    <location>
        <begin position="64"/>
        <end position="87"/>
    </location>
</feature>
<dbReference type="Proteomes" id="UP001254813">
    <property type="component" value="Unassembled WGS sequence"/>
</dbReference>
<evidence type="ECO:0000313" key="2">
    <source>
        <dbReference type="EMBL" id="MDS0294187.1"/>
    </source>
</evidence>
<proteinExistence type="predicted"/>
<feature type="transmembrane region" description="Helical" evidence="1">
    <location>
        <begin position="40"/>
        <end position="58"/>
    </location>
</feature>
<reference evidence="2 3" key="1">
    <citation type="submission" date="2022-06" db="EMBL/GenBank/DDBJ databases">
        <title>Halogeometricum sp. a new haloarchaeum isolate from saline soil.</title>
        <authorList>
            <person name="Strakova D."/>
            <person name="Galisteo C."/>
            <person name="Sanchez-Porro C."/>
            <person name="Ventosa A."/>
        </authorList>
    </citation>
    <scope>NUCLEOTIDE SEQUENCE [LARGE SCALE GENOMIC DNA]</scope>
    <source>
        <strain evidence="3">S3BR25-2</strain>
    </source>
</reference>
<comment type="caution">
    <text evidence="2">The sequence shown here is derived from an EMBL/GenBank/DDBJ whole genome shotgun (WGS) entry which is preliminary data.</text>
</comment>
<keyword evidence="1" id="KW-0472">Membrane</keyword>
<sequence length="94" mass="10225">MTSPEDRTDSEHDVGFDEQALYIVVRKAVEDGILGATGKLVQIGVSVLIVWFGMLSAFSEQSIIASVGWVVVAILGLYLIATALEIIPSVRDWF</sequence>
<evidence type="ECO:0000256" key="1">
    <source>
        <dbReference type="SAM" id="Phobius"/>
    </source>
</evidence>
<keyword evidence="3" id="KW-1185">Reference proteome</keyword>
<protein>
    <submittedName>
        <fullName evidence="2">Uncharacterized protein</fullName>
    </submittedName>
</protein>
<dbReference type="EMBL" id="JAMQOQ010000002">
    <property type="protein sequence ID" value="MDS0294187.1"/>
    <property type="molecule type" value="Genomic_DNA"/>
</dbReference>